<sequence>MCFSFSATSPTNIVAGGSMQSVFQGQDDWLEINKYAHLSLNELKKLLQTIGCTNVLGKEKEQLVNLCQAYHSLLDISEPNLNDGTNSGLTTNENCTFNLETRELGEHEQSIVQPLPNNSTILETPPNTLVDTNSQSSLSAASSKNSAILNVLQKIAKNQERTLDLLEELIHQHVKALLGLKSGITQLPSPASKKGTSELDLEFSKAESENSIVSMSETEDPHFPFPGGPGHKRATPQQLQIVWKMMQERGVSKFRPNFGDSIESPDNRFLWSLAHKIFVLLVKCGEYQGIDLEASKNIHAAILGYVEELLMWTWRNQVNSGRQFEKNAKAKIRTRQNNIKHLRIQTALAHDLDETFLKVIERACSDDESNTEARSSESSQSLQRQKLCKVKYLQWRSKDLTEALIKIDYQQEIAKTNAHSAFPGVQGQIRRRPTIINSNISEIKAPKGLPRDCYDLTWLNLLSKTAVNKLGILECVVLPDVMKKI</sequence>
<dbReference type="Proteomes" id="UP001153365">
    <property type="component" value="Unassembled WGS sequence"/>
</dbReference>
<proteinExistence type="predicted"/>
<keyword evidence="3" id="KW-1185">Reference proteome</keyword>
<name>A0AAV0AP25_PHAPC</name>
<dbReference type="AlphaFoldDB" id="A0AAV0AP25"/>
<protein>
    <recommendedName>
        <fullName evidence="4">SAP domain-containing protein</fullName>
    </recommendedName>
</protein>
<keyword evidence="1" id="KW-0175">Coiled coil</keyword>
<accession>A0AAV0AP25</accession>
<feature type="coiled-coil region" evidence="1">
    <location>
        <begin position="149"/>
        <end position="176"/>
    </location>
</feature>
<evidence type="ECO:0008006" key="4">
    <source>
        <dbReference type="Google" id="ProtNLM"/>
    </source>
</evidence>
<organism evidence="2 3">
    <name type="scientific">Phakopsora pachyrhizi</name>
    <name type="common">Asian soybean rust disease fungus</name>
    <dbReference type="NCBI Taxonomy" id="170000"/>
    <lineage>
        <taxon>Eukaryota</taxon>
        <taxon>Fungi</taxon>
        <taxon>Dikarya</taxon>
        <taxon>Basidiomycota</taxon>
        <taxon>Pucciniomycotina</taxon>
        <taxon>Pucciniomycetes</taxon>
        <taxon>Pucciniales</taxon>
        <taxon>Phakopsoraceae</taxon>
        <taxon>Phakopsora</taxon>
    </lineage>
</organism>
<gene>
    <name evidence="2" type="ORF">PPACK8108_LOCUS3561</name>
</gene>
<dbReference type="EMBL" id="CALTRL010000634">
    <property type="protein sequence ID" value="CAH7669003.1"/>
    <property type="molecule type" value="Genomic_DNA"/>
</dbReference>
<evidence type="ECO:0000313" key="3">
    <source>
        <dbReference type="Proteomes" id="UP001153365"/>
    </source>
</evidence>
<comment type="caution">
    <text evidence="2">The sequence shown here is derived from an EMBL/GenBank/DDBJ whole genome shotgun (WGS) entry which is preliminary data.</text>
</comment>
<evidence type="ECO:0000256" key="1">
    <source>
        <dbReference type="SAM" id="Coils"/>
    </source>
</evidence>
<evidence type="ECO:0000313" key="2">
    <source>
        <dbReference type="EMBL" id="CAH7669003.1"/>
    </source>
</evidence>
<reference evidence="2" key="1">
    <citation type="submission" date="2022-06" db="EMBL/GenBank/DDBJ databases">
        <authorList>
            <consortium name="SYNGENTA / RWTH Aachen University"/>
        </authorList>
    </citation>
    <scope>NUCLEOTIDE SEQUENCE</scope>
</reference>